<evidence type="ECO:0008006" key="2">
    <source>
        <dbReference type="Google" id="ProtNLM"/>
    </source>
</evidence>
<dbReference type="InterPro" id="IPR021383">
    <property type="entry name" value="DUF3015"/>
</dbReference>
<gene>
    <name evidence="1" type="ORF">MNBD_GAMMA05-1997</name>
</gene>
<evidence type="ECO:0000313" key="1">
    <source>
        <dbReference type="EMBL" id="VAW51914.1"/>
    </source>
</evidence>
<protein>
    <recommendedName>
        <fullName evidence="2">DUF3015 domain-containing protein</fullName>
    </recommendedName>
</protein>
<dbReference type="Pfam" id="PF11220">
    <property type="entry name" value="DUF3015"/>
    <property type="match status" value="1"/>
</dbReference>
<accession>A0A3B0X7L2</accession>
<dbReference type="AlphaFoldDB" id="A0A3B0X7L2"/>
<reference evidence="1" key="1">
    <citation type="submission" date="2018-06" db="EMBL/GenBank/DDBJ databases">
        <authorList>
            <person name="Zhirakovskaya E."/>
        </authorList>
    </citation>
    <scope>NUCLEOTIDE SEQUENCE</scope>
</reference>
<organism evidence="1">
    <name type="scientific">hydrothermal vent metagenome</name>
    <dbReference type="NCBI Taxonomy" id="652676"/>
    <lineage>
        <taxon>unclassified sequences</taxon>
        <taxon>metagenomes</taxon>
        <taxon>ecological metagenomes</taxon>
    </lineage>
</organism>
<proteinExistence type="predicted"/>
<name>A0A3B0X7L2_9ZZZZ</name>
<sequence length="158" mass="16182">MKKLIAGLALLTASSSAMAVAPGGENCGWGNMLFEGQSGLGAHIIASITNGTSGNNTFGMTTGTNGCATSGTLTYGGKSMVSSIMGEFSEDVAAGEGDAMDTVAVIYGVEKQDRATFAKVMHENFAVIFPNENVTADDMMASIEAVMKSDATLSKYIA</sequence>
<dbReference type="EMBL" id="UOFE01000023">
    <property type="protein sequence ID" value="VAW51914.1"/>
    <property type="molecule type" value="Genomic_DNA"/>
</dbReference>